<reference evidence="2" key="1">
    <citation type="submission" date="2023-03" db="EMBL/GenBank/DDBJ databases">
        <title>Massive genome expansion in bonnet fungi (Mycena s.s.) driven by repeated elements and novel gene families across ecological guilds.</title>
        <authorList>
            <consortium name="Lawrence Berkeley National Laboratory"/>
            <person name="Harder C.B."/>
            <person name="Miyauchi S."/>
            <person name="Viragh M."/>
            <person name="Kuo A."/>
            <person name="Thoen E."/>
            <person name="Andreopoulos B."/>
            <person name="Lu D."/>
            <person name="Skrede I."/>
            <person name="Drula E."/>
            <person name="Henrissat B."/>
            <person name="Morin E."/>
            <person name="Kohler A."/>
            <person name="Barry K."/>
            <person name="LaButti K."/>
            <person name="Morin E."/>
            <person name="Salamov A."/>
            <person name="Lipzen A."/>
            <person name="Mereny Z."/>
            <person name="Hegedus B."/>
            <person name="Baldrian P."/>
            <person name="Stursova M."/>
            <person name="Weitz H."/>
            <person name="Taylor A."/>
            <person name="Grigoriev I.V."/>
            <person name="Nagy L.G."/>
            <person name="Martin F."/>
            <person name="Kauserud H."/>
        </authorList>
    </citation>
    <scope>NUCLEOTIDE SEQUENCE</scope>
    <source>
        <strain evidence="2">CBHHK188m</strain>
    </source>
</reference>
<organism evidence="2 3">
    <name type="scientific">Mycena maculata</name>
    <dbReference type="NCBI Taxonomy" id="230809"/>
    <lineage>
        <taxon>Eukaryota</taxon>
        <taxon>Fungi</taxon>
        <taxon>Dikarya</taxon>
        <taxon>Basidiomycota</taxon>
        <taxon>Agaricomycotina</taxon>
        <taxon>Agaricomycetes</taxon>
        <taxon>Agaricomycetidae</taxon>
        <taxon>Agaricales</taxon>
        <taxon>Marasmiineae</taxon>
        <taxon>Mycenaceae</taxon>
        <taxon>Mycena</taxon>
    </lineage>
</organism>
<evidence type="ECO:0000313" key="2">
    <source>
        <dbReference type="EMBL" id="KAJ7754992.1"/>
    </source>
</evidence>
<feature type="region of interest" description="Disordered" evidence="1">
    <location>
        <begin position="86"/>
        <end position="109"/>
    </location>
</feature>
<accession>A0AAD7J304</accession>
<dbReference type="AlphaFoldDB" id="A0AAD7J304"/>
<name>A0AAD7J304_9AGAR</name>
<sequence length="109" mass="11249">MSSDKVNGSEKTNGSEASPAQITAAIEADVAELNELLSRDTLDDAGEASVAELLARLESADGVATGVENKLDVLLGNLDNLLAALEKDDAPQPDSPQPASQSTDKDKEA</sequence>
<dbReference type="EMBL" id="JARJLG010000065">
    <property type="protein sequence ID" value="KAJ7754992.1"/>
    <property type="molecule type" value="Genomic_DNA"/>
</dbReference>
<feature type="region of interest" description="Disordered" evidence="1">
    <location>
        <begin position="1"/>
        <end position="21"/>
    </location>
</feature>
<comment type="caution">
    <text evidence="2">The sequence shown here is derived from an EMBL/GenBank/DDBJ whole genome shotgun (WGS) entry which is preliminary data.</text>
</comment>
<gene>
    <name evidence="2" type="ORF">DFH07DRAFT_496872</name>
</gene>
<evidence type="ECO:0000313" key="3">
    <source>
        <dbReference type="Proteomes" id="UP001215280"/>
    </source>
</evidence>
<evidence type="ECO:0000256" key="1">
    <source>
        <dbReference type="SAM" id="MobiDB-lite"/>
    </source>
</evidence>
<dbReference type="Proteomes" id="UP001215280">
    <property type="component" value="Unassembled WGS sequence"/>
</dbReference>
<protein>
    <submittedName>
        <fullName evidence="2">Uncharacterized protein</fullName>
    </submittedName>
</protein>
<proteinExistence type="predicted"/>
<keyword evidence="3" id="KW-1185">Reference proteome</keyword>